<dbReference type="Proteomes" id="UP000000496">
    <property type="component" value="Chromosome gsn.131"/>
</dbReference>
<dbReference type="InterPro" id="IPR033136">
    <property type="entry name" value="DNA_ligase_CS"/>
</dbReference>
<proteinExistence type="inferred from homology"/>
<comment type="function">
    <text evidence="1 14">DNA ligase that catalyzes the formation of phosphodiester linkages between 5'-phosphoryl and 3'-hydroxyl groups in double-stranded DNA using NAD as a coenzyme and as the energy source for the reaction. It is essential for DNA replication and repair of damaged DNA.</text>
</comment>
<dbReference type="InterPro" id="IPR001679">
    <property type="entry name" value="DNA_ligase"/>
</dbReference>
<dbReference type="AlphaFoldDB" id="F8L782"/>
<feature type="binding site" evidence="14">
    <location>
        <position position="423"/>
    </location>
    <ligand>
        <name>Zn(2+)</name>
        <dbReference type="ChEBI" id="CHEBI:29105"/>
    </ligand>
</feature>
<keyword evidence="14" id="KW-0464">Manganese</keyword>
<keyword evidence="7 14" id="KW-0227">DNA damage</keyword>
<dbReference type="NCBIfam" id="TIGR00575">
    <property type="entry name" value="dnlj"/>
    <property type="match status" value="1"/>
</dbReference>
<dbReference type="eggNOG" id="COG0272">
    <property type="taxonomic scope" value="Bacteria"/>
</dbReference>
<evidence type="ECO:0000256" key="4">
    <source>
        <dbReference type="ARBA" id="ARBA00022598"/>
    </source>
</evidence>
<dbReference type="InterPro" id="IPR012340">
    <property type="entry name" value="NA-bd_OB-fold"/>
</dbReference>
<dbReference type="CDD" id="cd00114">
    <property type="entry name" value="LIGANc"/>
    <property type="match status" value="1"/>
</dbReference>
<keyword evidence="8 14" id="KW-0862">Zinc</keyword>
<dbReference type="GO" id="GO:0003677">
    <property type="term" value="F:DNA binding"/>
    <property type="evidence" value="ECO:0007669"/>
    <property type="project" value="InterPro"/>
</dbReference>
<dbReference type="EC" id="6.5.1.2" evidence="2 14"/>
<evidence type="ECO:0000256" key="6">
    <source>
        <dbReference type="ARBA" id="ARBA00022723"/>
    </source>
</evidence>
<dbReference type="Gene3D" id="3.30.470.30">
    <property type="entry name" value="DNA ligase/mRNA capping enzyme"/>
    <property type="match status" value="1"/>
</dbReference>
<feature type="binding site" evidence="14">
    <location>
        <position position="110"/>
    </location>
    <ligand>
        <name>NAD(+)</name>
        <dbReference type="ChEBI" id="CHEBI:57540"/>
    </ligand>
</feature>
<keyword evidence="5 14" id="KW-0235">DNA replication</keyword>
<dbReference type="InterPro" id="IPR010994">
    <property type="entry name" value="RuvA_2-like"/>
</dbReference>
<dbReference type="NCBIfam" id="NF005932">
    <property type="entry name" value="PRK07956.1"/>
    <property type="match status" value="1"/>
</dbReference>
<dbReference type="InterPro" id="IPR041663">
    <property type="entry name" value="DisA/LigA_HHH"/>
</dbReference>
<feature type="active site" description="N6-AMP-lysine intermediate" evidence="14">
    <location>
        <position position="112"/>
    </location>
</feature>
<dbReference type="SUPFAM" id="SSF50249">
    <property type="entry name" value="Nucleic acid-binding proteins"/>
    <property type="match status" value="1"/>
</dbReference>
<dbReference type="Gene3D" id="1.10.150.20">
    <property type="entry name" value="5' to 3' exonuclease, C-terminal subdomain"/>
    <property type="match status" value="2"/>
</dbReference>
<keyword evidence="18" id="KW-1185">Reference proteome</keyword>
<evidence type="ECO:0000256" key="8">
    <source>
        <dbReference type="ARBA" id="ARBA00022833"/>
    </source>
</evidence>
<dbReference type="Pfam" id="PF03119">
    <property type="entry name" value="DNA_ligase_ZBD"/>
    <property type="match status" value="1"/>
</dbReference>
<dbReference type="InterPro" id="IPR018239">
    <property type="entry name" value="DNA_ligase_AS"/>
</dbReference>
<organism evidence="17 18">
    <name type="scientific">Simkania negevensis (strain ATCC VR-1471 / DSM 27360 / Z)</name>
    <dbReference type="NCBI Taxonomy" id="331113"/>
    <lineage>
        <taxon>Bacteria</taxon>
        <taxon>Pseudomonadati</taxon>
        <taxon>Chlamydiota</taxon>
        <taxon>Chlamydiia</taxon>
        <taxon>Parachlamydiales</taxon>
        <taxon>Simkaniaceae</taxon>
        <taxon>Simkania</taxon>
    </lineage>
</organism>
<feature type="binding site" evidence="14">
    <location>
        <begin position="79"/>
        <end position="80"/>
    </location>
    <ligand>
        <name>NAD(+)</name>
        <dbReference type="ChEBI" id="CHEBI:57540"/>
    </ligand>
</feature>
<gene>
    <name evidence="14 17" type="primary">ligA</name>
    <name evidence="17" type="ordered locus">SNE_A07200</name>
</gene>
<dbReference type="PROSITE" id="PS01056">
    <property type="entry name" value="DNA_LIGASE_N2"/>
    <property type="match status" value="1"/>
</dbReference>
<comment type="catalytic activity">
    <reaction evidence="12 14 15">
        <text>NAD(+) + (deoxyribonucleotide)n-3'-hydroxyl + 5'-phospho-(deoxyribonucleotide)m = (deoxyribonucleotide)n+m + AMP + beta-nicotinamide D-nucleotide.</text>
        <dbReference type="EC" id="6.5.1.2"/>
    </reaction>
</comment>
<comment type="cofactor">
    <cofactor evidence="14">
        <name>Mg(2+)</name>
        <dbReference type="ChEBI" id="CHEBI:18420"/>
    </cofactor>
    <cofactor evidence="14">
        <name>Mn(2+)</name>
        <dbReference type="ChEBI" id="CHEBI:29035"/>
    </cofactor>
</comment>
<feature type="binding site" evidence="14">
    <location>
        <position position="133"/>
    </location>
    <ligand>
        <name>NAD(+)</name>
        <dbReference type="ChEBI" id="CHEBI:57540"/>
    </ligand>
</feature>
<feature type="binding site" evidence="14">
    <location>
        <position position="311"/>
    </location>
    <ligand>
        <name>NAD(+)</name>
        <dbReference type="ChEBI" id="CHEBI:57540"/>
    </ligand>
</feature>
<dbReference type="SUPFAM" id="SSF47781">
    <property type="entry name" value="RuvA domain 2-like"/>
    <property type="match status" value="1"/>
</dbReference>
<dbReference type="Gene3D" id="6.20.10.30">
    <property type="match status" value="1"/>
</dbReference>
<evidence type="ECO:0000256" key="2">
    <source>
        <dbReference type="ARBA" id="ARBA00012722"/>
    </source>
</evidence>
<dbReference type="PIRSF" id="PIRSF001604">
    <property type="entry name" value="LigA"/>
    <property type="match status" value="1"/>
</dbReference>
<keyword evidence="11 14" id="KW-0234">DNA repair</keyword>
<evidence type="ECO:0000259" key="16">
    <source>
        <dbReference type="PROSITE" id="PS50172"/>
    </source>
</evidence>
<dbReference type="InterPro" id="IPR001357">
    <property type="entry name" value="BRCT_dom"/>
</dbReference>
<feature type="domain" description="BRCT" evidence="16">
    <location>
        <begin position="587"/>
        <end position="663"/>
    </location>
</feature>
<dbReference type="Pfam" id="PF14520">
    <property type="entry name" value="HHH_5"/>
    <property type="match status" value="1"/>
</dbReference>
<dbReference type="STRING" id="331113.SNE_A07200"/>
<dbReference type="Gene3D" id="2.40.50.140">
    <property type="entry name" value="Nucleic acid-binding proteins"/>
    <property type="match status" value="1"/>
</dbReference>
<dbReference type="RefSeq" id="WP_013943064.1">
    <property type="nucleotide sequence ID" value="NC_015713.1"/>
</dbReference>
<dbReference type="Pfam" id="PF01653">
    <property type="entry name" value="DNA_ligase_aden"/>
    <property type="match status" value="1"/>
</dbReference>
<dbReference type="EMBL" id="FR872582">
    <property type="protein sequence ID" value="CCB88597.1"/>
    <property type="molecule type" value="Genomic_DNA"/>
</dbReference>
<dbReference type="SUPFAM" id="SSF56091">
    <property type="entry name" value="DNA ligase/mRNA capping enzyme, catalytic domain"/>
    <property type="match status" value="1"/>
</dbReference>
<feature type="binding site" evidence="14">
    <location>
        <position position="408"/>
    </location>
    <ligand>
        <name>Zn(2+)</name>
        <dbReference type="ChEBI" id="CHEBI:29105"/>
    </ligand>
</feature>
<comment type="similarity">
    <text evidence="13 14">Belongs to the NAD-dependent DNA ligase family. LigA subfamily.</text>
</comment>
<keyword evidence="10 14" id="KW-0520">NAD</keyword>
<evidence type="ECO:0000256" key="13">
    <source>
        <dbReference type="ARBA" id="ARBA00060881"/>
    </source>
</evidence>
<feature type="binding site" evidence="14">
    <location>
        <position position="429"/>
    </location>
    <ligand>
        <name>Zn(2+)</name>
        <dbReference type="ChEBI" id="CHEBI:29105"/>
    </ligand>
</feature>
<dbReference type="Pfam" id="PF12826">
    <property type="entry name" value="HHH_2"/>
    <property type="match status" value="1"/>
</dbReference>
<evidence type="ECO:0000256" key="11">
    <source>
        <dbReference type="ARBA" id="ARBA00023204"/>
    </source>
</evidence>
<dbReference type="SMART" id="SM00532">
    <property type="entry name" value="LIGANc"/>
    <property type="match status" value="1"/>
</dbReference>
<dbReference type="FunFam" id="1.10.150.20:FF:000006">
    <property type="entry name" value="DNA ligase"/>
    <property type="match status" value="1"/>
</dbReference>
<dbReference type="FunFam" id="3.30.470.30:FF:000001">
    <property type="entry name" value="DNA ligase"/>
    <property type="match status" value="1"/>
</dbReference>
<dbReference type="Pfam" id="PF00533">
    <property type="entry name" value="BRCT"/>
    <property type="match status" value="1"/>
</dbReference>
<dbReference type="FunFam" id="2.40.50.140:FF:000012">
    <property type="entry name" value="DNA ligase"/>
    <property type="match status" value="1"/>
</dbReference>
<dbReference type="HOGENOM" id="CLU_007764_2_1_0"/>
<name>F8L782_SIMNZ</name>
<protein>
    <recommendedName>
        <fullName evidence="3 14">DNA ligase</fullName>
        <ecNumber evidence="2 14">6.5.1.2</ecNumber>
    </recommendedName>
    <alternativeName>
        <fullName evidence="14">Polydeoxyribonucleotide synthase [NAD(+)]</fullName>
    </alternativeName>
</protein>
<dbReference type="InterPro" id="IPR036420">
    <property type="entry name" value="BRCT_dom_sf"/>
</dbReference>
<evidence type="ECO:0000256" key="1">
    <source>
        <dbReference type="ARBA" id="ARBA00004067"/>
    </source>
</evidence>
<dbReference type="Gene3D" id="3.40.50.10190">
    <property type="entry name" value="BRCT domain"/>
    <property type="match status" value="1"/>
</dbReference>
<keyword evidence="9 14" id="KW-0460">Magnesium</keyword>
<dbReference type="PROSITE" id="PS01055">
    <property type="entry name" value="DNA_LIGASE_N1"/>
    <property type="match status" value="1"/>
</dbReference>
<evidence type="ECO:0000256" key="7">
    <source>
        <dbReference type="ARBA" id="ARBA00022763"/>
    </source>
</evidence>
<feature type="binding site" evidence="14">
    <location>
        <position position="170"/>
    </location>
    <ligand>
        <name>NAD(+)</name>
        <dbReference type="ChEBI" id="CHEBI:57540"/>
    </ligand>
</feature>
<sequence>MSKKEYLKLLEEIKRHNQLYFDQGMPEITDYEYDLLLKEAEKIEASHPEWVPADTPTCQVQEQPTKGFKQVEHDVPMLSLANTYSREEVADFVARVYKLLEREDVEFCVELKMDGVALSLRYEDGKLVRAVSRGNGRKGDDITANVKTIRSIPHELKGTNIPDLLEVRGEVFIPTKDFAEMNREREEAGDVTWANPRNAAAGSLKLLDATEVAKRKLDIVFYNVITREKILKTQAENHHFLKKMGLPVGSEKHFTVCKSLDEIFAFADRIEKERPSLPFEIDGIVIKVNHLRDHDILGATGKSPRWAAAYKFAPEQAETVIEDIIVQVGRTGVLTPVAELRPVPLAGSTISRATLHNEEEVARKDIRVHDTVMIEKGGDVIPKVVEVIQSKRPKESKPWHMPTHCPICGAKVIRTEGEVAVRCPNRISCGGQNLRRISFFASKNAMDIDHLGPEIVKKLVEIGFVSRLSDLYRLTENELAQLEGFKEKSIHNLLDSLEKSKKVTLARFIFAIGIPYVGEGTAQLLADAAGSMDRLKEMTEEELCEIDGVGDKVAESIVEFFSDEKHSQEIDELIELGVTPTAVHKKITGHAFAGKTFVLTGSLEEFTRTDAANLIKERGGKVSSSVSKKTDFVLVGEDPGSKYDKAKQLGVSILDEKSFKASL</sequence>
<feature type="binding site" evidence="14">
    <location>
        <position position="405"/>
    </location>
    <ligand>
        <name>Zn(2+)</name>
        <dbReference type="ChEBI" id="CHEBI:29105"/>
    </ligand>
</feature>
<dbReference type="GO" id="GO:0006281">
    <property type="term" value="P:DNA repair"/>
    <property type="evidence" value="ECO:0007669"/>
    <property type="project" value="UniProtKB-KW"/>
</dbReference>
<dbReference type="Gene3D" id="1.10.287.610">
    <property type="entry name" value="Helix hairpin bin"/>
    <property type="match status" value="1"/>
</dbReference>
<dbReference type="GO" id="GO:0005829">
    <property type="term" value="C:cytosol"/>
    <property type="evidence" value="ECO:0007669"/>
    <property type="project" value="TreeGrafter"/>
</dbReference>
<dbReference type="InterPro" id="IPR013839">
    <property type="entry name" value="DNAligase_adenylation"/>
</dbReference>
<dbReference type="SUPFAM" id="SSF52113">
    <property type="entry name" value="BRCT domain"/>
    <property type="match status" value="1"/>
</dbReference>
<evidence type="ECO:0000313" key="18">
    <source>
        <dbReference type="Proteomes" id="UP000000496"/>
    </source>
</evidence>
<dbReference type="OrthoDB" id="9759736at2"/>
<dbReference type="PANTHER" id="PTHR23389:SF9">
    <property type="entry name" value="DNA LIGASE"/>
    <property type="match status" value="1"/>
</dbReference>
<dbReference type="Pfam" id="PF03120">
    <property type="entry name" value="OB_DNA_ligase"/>
    <property type="match status" value="1"/>
</dbReference>
<evidence type="ECO:0000256" key="5">
    <source>
        <dbReference type="ARBA" id="ARBA00022705"/>
    </source>
</evidence>
<dbReference type="CDD" id="cd17748">
    <property type="entry name" value="BRCT_DNA_ligase_like"/>
    <property type="match status" value="1"/>
</dbReference>
<dbReference type="GO" id="GO:0006260">
    <property type="term" value="P:DNA replication"/>
    <property type="evidence" value="ECO:0007669"/>
    <property type="project" value="UniProtKB-KW"/>
</dbReference>
<evidence type="ECO:0000256" key="3">
    <source>
        <dbReference type="ARBA" id="ARBA00013308"/>
    </source>
</evidence>
<evidence type="ECO:0000256" key="14">
    <source>
        <dbReference type="HAMAP-Rule" id="MF_01588"/>
    </source>
</evidence>
<reference evidence="17 18" key="1">
    <citation type="journal article" date="2011" name="Mol. Biol. Evol.">
        <title>Unity in variety--the pan-genome of the Chlamydiae.</title>
        <authorList>
            <person name="Collingro A."/>
            <person name="Tischler P."/>
            <person name="Weinmaier T."/>
            <person name="Penz T."/>
            <person name="Heinz E."/>
            <person name="Brunham R.C."/>
            <person name="Read T.D."/>
            <person name="Bavoil P.M."/>
            <person name="Sachse K."/>
            <person name="Kahane S."/>
            <person name="Friedman M.G."/>
            <person name="Rattei T."/>
            <person name="Myers G.S."/>
            <person name="Horn M."/>
        </authorList>
    </citation>
    <scope>NUCLEOTIDE SEQUENCE [LARGE SCALE GENOMIC DNA]</scope>
    <source>
        <strain evidence="18">ATCC VR-1471 / Z</strain>
    </source>
</reference>
<feature type="binding site" evidence="14">
    <location>
        <begin position="30"/>
        <end position="34"/>
    </location>
    <ligand>
        <name>NAD(+)</name>
        <dbReference type="ChEBI" id="CHEBI:57540"/>
    </ligand>
</feature>
<dbReference type="InterPro" id="IPR013840">
    <property type="entry name" value="DNAligase_N"/>
</dbReference>
<dbReference type="GO" id="GO:0046872">
    <property type="term" value="F:metal ion binding"/>
    <property type="evidence" value="ECO:0007669"/>
    <property type="project" value="UniProtKB-KW"/>
</dbReference>
<keyword evidence="6 14" id="KW-0479">Metal-binding</keyword>
<dbReference type="InterPro" id="IPR004150">
    <property type="entry name" value="NAD_DNA_ligase_OB"/>
</dbReference>
<feature type="binding site" evidence="14">
    <location>
        <position position="287"/>
    </location>
    <ligand>
        <name>NAD(+)</name>
        <dbReference type="ChEBI" id="CHEBI:57540"/>
    </ligand>
</feature>
<dbReference type="PROSITE" id="PS50172">
    <property type="entry name" value="BRCT"/>
    <property type="match status" value="1"/>
</dbReference>
<dbReference type="SMART" id="SM00278">
    <property type="entry name" value="HhH1"/>
    <property type="match status" value="4"/>
</dbReference>
<dbReference type="HAMAP" id="MF_01588">
    <property type="entry name" value="DNA_ligase_A"/>
    <property type="match status" value="1"/>
</dbReference>
<dbReference type="InterPro" id="IPR003583">
    <property type="entry name" value="Hlx-hairpin-Hlx_DNA-bd_motif"/>
</dbReference>
<dbReference type="GO" id="GO:0003911">
    <property type="term" value="F:DNA ligase (NAD+) activity"/>
    <property type="evidence" value="ECO:0007669"/>
    <property type="project" value="UniProtKB-UniRule"/>
</dbReference>
<accession>F8L782</accession>
<evidence type="ECO:0000256" key="12">
    <source>
        <dbReference type="ARBA" id="ARBA00034005"/>
    </source>
</evidence>
<dbReference type="InterPro" id="IPR004149">
    <property type="entry name" value="Znf_DNAligase_C4"/>
</dbReference>
<dbReference type="KEGG" id="sng:SNE_A07200"/>
<dbReference type="SMART" id="SM00292">
    <property type="entry name" value="BRCT"/>
    <property type="match status" value="1"/>
</dbReference>
<evidence type="ECO:0000313" key="17">
    <source>
        <dbReference type="EMBL" id="CCB88597.1"/>
    </source>
</evidence>
<dbReference type="PANTHER" id="PTHR23389">
    <property type="entry name" value="CHROMOSOME TRANSMISSION FIDELITY FACTOR 18"/>
    <property type="match status" value="1"/>
</dbReference>
<keyword evidence="4 14" id="KW-0436">Ligase</keyword>
<evidence type="ECO:0000256" key="10">
    <source>
        <dbReference type="ARBA" id="ARBA00023027"/>
    </source>
</evidence>
<evidence type="ECO:0000256" key="15">
    <source>
        <dbReference type="RuleBase" id="RU000618"/>
    </source>
</evidence>
<evidence type="ECO:0000256" key="9">
    <source>
        <dbReference type="ARBA" id="ARBA00022842"/>
    </source>
</evidence>